<dbReference type="GO" id="GO:0005811">
    <property type="term" value="C:lipid droplet"/>
    <property type="evidence" value="ECO:0007669"/>
    <property type="project" value="TreeGrafter"/>
</dbReference>
<dbReference type="PRINTS" id="PR00081">
    <property type="entry name" value="GDHRDH"/>
</dbReference>
<evidence type="ECO:0000256" key="2">
    <source>
        <dbReference type="ARBA" id="ARBA00006484"/>
    </source>
</evidence>
<evidence type="ECO:0000313" key="15">
    <source>
        <dbReference type="EMBL" id="JAT35647.1"/>
    </source>
</evidence>
<protein>
    <recommendedName>
        <fullName evidence="10">Short-chain dehydrogenase/reductase 3</fullName>
    </recommendedName>
    <alternativeName>
        <fullName evidence="11">Retinal short-chain dehydrogenase/reductase 1</fullName>
    </alternativeName>
</protein>
<name>A0A1B6MI70_9HEMI</name>
<dbReference type="InterPro" id="IPR036291">
    <property type="entry name" value="NAD(P)-bd_dom_sf"/>
</dbReference>
<comment type="similarity">
    <text evidence="2 12">Belongs to the short-chain dehydrogenases/reductases (SDR) family.</text>
</comment>
<evidence type="ECO:0000256" key="11">
    <source>
        <dbReference type="ARBA" id="ARBA00082544"/>
    </source>
</evidence>
<keyword evidence="8 14" id="KW-0472">Membrane</keyword>
<gene>
    <name evidence="15" type="ORF">g.5211</name>
</gene>
<accession>A0A1B6MI70</accession>
<evidence type="ECO:0000256" key="3">
    <source>
        <dbReference type="ARBA" id="ARBA00022692"/>
    </source>
</evidence>
<feature type="non-terminal residue" evidence="15">
    <location>
        <position position="1"/>
    </location>
</feature>
<feature type="region of interest" description="Disordered" evidence="13">
    <location>
        <begin position="1"/>
        <end position="24"/>
    </location>
</feature>
<dbReference type="AlphaFoldDB" id="A0A1B6MI70"/>
<feature type="transmembrane region" description="Helical" evidence="14">
    <location>
        <begin position="52"/>
        <end position="71"/>
    </location>
</feature>
<keyword evidence="5 14" id="KW-1133">Transmembrane helix</keyword>
<evidence type="ECO:0000256" key="13">
    <source>
        <dbReference type="SAM" id="MobiDB-lite"/>
    </source>
</evidence>
<dbReference type="FunFam" id="3.40.50.720:FF:000131">
    <property type="entry name" value="Short-chain dehydrogenase/reductase 3"/>
    <property type="match status" value="1"/>
</dbReference>
<keyword evidence="3 14" id="KW-0812">Transmembrane</keyword>
<dbReference type="EMBL" id="GEBQ01004330">
    <property type="protein sequence ID" value="JAT35647.1"/>
    <property type="molecule type" value="Transcribed_RNA"/>
</dbReference>
<dbReference type="GO" id="GO:0052650">
    <property type="term" value="F:all-trans-retinol dehydrogenase (NADP+) activity"/>
    <property type="evidence" value="ECO:0007669"/>
    <property type="project" value="UniProtKB-ARBA"/>
</dbReference>
<evidence type="ECO:0000256" key="5">
    <source>
        <dbReference type="ARBA" id="ARBA00022989"/>
    </source>
</evidence>
<evidence type="ECO:0000256" key="4">
    <source>
        <dbReference type="ARBA" id="ARBA00022857"/>
    </source>
</evidence>
<evidence type="ECO:0000256" key="12">
    <source>
        <dbReference type="RuleBase" id="RU000363"/>
    </source>
</evidence>
<evidence type="ECO:0000256" key="8">
    <source>
        <dbReference type="ARBA" id="ARBA00023136"/>
    </source>
</evidence>
<dbReference type="Gene3D" id="3.40.50.720">
    <property type="entry name" value="NAD(P)-binding Rossmann-like Domain"/>
    <property type="match status" value="1"/>
</dbReference>
<dbReference type="PANTHER" id="PTHR24322:SF736">
    <property type="entry name" value="RETINOL DEHYDROGENASE 10"/>
    <property type="match status" value="1"/>
</dbReference>
<reference evidence="15" key="1">
    <citation type="submission" date="2015-11" db="EMBL/GenBank/DDBJ databases">
        <title>De novo transcriptome assembly of four potential Pierce s Disease insect vectors from Arizona vineyards.</title>
        <authorList>
            <person name="Tassone E.E."/>
        </authorList>
    </citation>
    <scope>NUCLEOTIDE SEQUENCE</scope>
</reference>
<dbReference type="InterPro" id="IPR020904">
    <property type="entry name" value="Sc_DH/Rdtase_CS"/>
</dbReference>
<evidence type="ECO:0000256" key="7">
    <source>
        <dbReference type="ARBA" id="ARBA00023098"/>
    </source>
</evidence>
<comment type="function">
    <text evidence="9">Catalyzes the reduction of all-trans-retinal to all-trans-retinol in the presence of NADPH.</text>
</comment>
<dbReference type="SUPFAM" id="SSF51735">
    <property type="entry name" value="NAD(P)-binding Rossmann-fold domains"/>
    <property type="match status" value="1"/>
</dbReference>
<dbReference type="Pfam" id="PF00106">
    <property type="entry name" value="adh_short"/>
    <property type="match status" value="1"/>
</dbReference>
<organism evidence="15">
    <name type="scientific">Graphocephala atropunctata</name>
    <dbReference type="NCBI Taxonomy" id="36148"/>
    <lineage>
        <taxon>Eukaryota</taxon>
        <taxon>Metazoa</taxon>
        <taxon>Ecdysozoa</taxon>
        <taxon>Arthropoda</taxon>
        <taxon>Hexapoda</taxon>
        <taxon>Insecta</taxon>
        <taxon>Pterygota</taxon>
        <taxon>Neoptera</taxon>
        <taxon>Paraneoptera</taxon>
        <taxon>Hemiptera</taxon>
        <taxon>Auchenorrhyncha</taxon>
        <taxon>Membracoidea</taxon>
        <taxon>Cicadellidae</taxon>
        <taxon>Cicadellinae</taxon>
        <taxon>Cicadellini</taxon>
        <taxon>Graphocephala</taxon>
    </lineage>
</organism>
<dbReference type="PROSITE" id="PS00061">
    <property type="entry name" value="ADH_SHORT"/>
    <property type="match status" value="1"/>
</dbReference>
<evidence type="ECO:0000256" key="6">
    <source>
        <dbReference type="ARBA" id="ARBA00023002"/>
    </source>
</evidence>
<sequence length="354" mass="38215">TARPSSVSRRSPDPRVTGSLPTAPAVTVNSTNPTLDMATSDMADSGLRLQDIPLLLVRCMIAVYYTIYLSIQQIYRFFYPPPGKSLKEKHVLITGAGGALGRELALCFAREGCRVTCVDVNLPECEATVALVSKISERPARCYPLDVTDREAVAAFAKLLELEAGPLDILVNNAGIVQAGGLLDITDQQISKIIDVNVMAHFWTIRAFLPTMLARNTGHVVAISSAAALAVASNIAPYTASKAAVSGLMGCLREELRKLQSAVYCTTVQPFFLAPPKDKKHWEVKSVLPDITASSVAASTVDAVKHNTVTLTIPTYLFFIMYLVRFVPAAASDMWRDAFAANIDSVNTPKVKSN</sequence>
<keyword evidence="6" id="KW-0560">Oxidoreductase</keyword>
<evidence type="ECO:0000256" key="10">
    <source>
        <dbReference type="ARBA" id="ARBA00068717"/>
    </source>
</evidence>
<evidence type="ECO:0000256" key="14">
    <source>
        <dbReference type="SAM" id="Phobius"/>
    </source>
</evidence>
<proteinExistence type="inferred from homology"/>
<dbReference type="PANTHER" id="PTHR24322">
    <property type="entry name" value="PKSB"/>
    <property type="match status" value="1"/>
</dbReference>
<keyword evidence="7" id="KW-0443">Lipid metabolism</keyword>
<dbReference type="PRINTS" id="PR00080">
    <property type="entry name" value="SDRFAMILY"/>
</dbReference>
<evidence type="ECO:0000256" key="1">
    <source>
        <dbReference type="ARBA" id="ARBA00004141"/>
    </source>
</evidence>
<dbReference type="GO" id="GO:0016020">
    <property type="term" value="C:membrane"/>
    <property type="evidence" value="ECO:0007669"/>
    <property type="project" value="UniProtKB-SubCell"/>
</dbReference>
<keyword evidence="4" id="KW-0521">NADP</keyword>
<evidence type="ECO:0000256" key="9">
    <source>
        <dbReference type="ARBA" id="ARBA00059620"/>
    </source>
</evidence>
<comment type="subcellular location">
    <subcellularLocation>
        <location evidence="1">Membrane</location>
        <topology evidence="1">Multi-pass membrane protein</topology>
    </subcellularLocation>
</comment>
<dbReference type="InterPro" id="IPR002347">
    <property type="entry name" value="SDR_fam"/>
</dbReference>